<protein>
    <submittedName>
        <fullName evidence="2">Serine/threonine-protein phosphatase</fullName>
    </submittedName>
</protein>
<dbReference type="InterPro" id="IPR001932">
    <property type="entry name" value="PPM-type_phosphatase-like_dom"/>
</dbReference>
<dbReference type="InterPro" id="IPR036457">
    <property type="entry name" value="PPM-type-like_dom_sf"/>
</dbReference>
<sequence length="263" mass="28755">MLQVHTCFRSETGGRSRNEDACGYWQSGPAACWVLSDGAGGHGSGDLAARLVVQTALQAFQEQPEASGPQALALLQQAQQAVRREKTSGATRDDMHATAALLLLDRERGQGVFAHVGDSRLYQFRQGRILRQTRDHSLVQQLVDAGYWDAAQIRSHPQRNLLTSAIGAADPLEISVSPQAFEVLAGDVFLLCSDGWWEWVNEAGMESTLACQPSRQPVGRDWLDAMATRILQAASDRHDNYSALCVACSDDRTLLALQTGQFF</sequence>
<dbReference type="AlphaFoldDB" id="A0A7C9J990"/>
<dbReference type="Pfam" id="PF13672">
    <property type="entry name" value="PP2C_2"/>
    <property type="match status" value="1"/>
</dbReference>
<dbReference type="SMART" id="SM00332">
    <property type="entry name" value="PP2Cc"/>
    <property type="match status" value="1"/>
</dbReference>
<accession>A0A7C9J990</accession>
<evidence type="ECO:0000259" key="1">
    <source>
        <dbReference type="PROSITE" id="PS51746"/>
    </source>
</evidence>
<comment type="caution">
    <text evidence="2">The sequence shown here is derived from an EMBL/GenBank/DDBJ whole genome shotgun (WGS) entry which is preliminary data.</text>
</comment>
<evidence type="ECO:0000313" key="3">
    <source>
        <dbReference type="Proteomes" id="UP000481947"/>
    </source>
</evidence>
<reference evidence="2 3" key="1">
    <citation type="submission" date="2019-09" db="EMBL/GenBank/DDBJ databases">
        <title>Identification of Malikia spinosa a prominent benzene-, toluene-, and ethylbenzene-degrading bacterium: enrichment, isolation and whole genome sequencing.</title>
        <authorList>
            <person name="Tancsics A."/>
            <person name="Revesz F."/>
            <person name="Kriszt B."/>
        </authorList>
    </citation>
    <scope>NUCLEOTIDE SEQUENCE [LARGE SCALE GENOMIC DNA]</scope>
    <source>
        <strain evidence="2 3">AB6</strain>
    </source>
</reference>
<dbReference type="SMART" id="SM00331">
    <property type="entry name" value="PP2C_SIG"/>
    <property type="match status" value="1"/>
</dbReference>
<dbReference type="RefSeq" id="WP_161125671.1">
    <property type="nucleotide sequence ID" value="NZ_VYSB01000014.1"/>
</dbReference>
<dbReference type="PROSITE" id="PS51746">
    <property type="entry name" value="PPM_2"/>
    <property type="match status" value="1"/>
</dbReference>
<dbReference type="CDD" id="cd00143">
    <property type="entry name" value="PP2Cc"/>
    <property type="match status" value="1"/>
</dbReference>
<evidence type="ECO:0000313" key="2">
    <source>
        <dbReference type="EMBL" id="MYZ52970.1"/>
    </source>
</evidence>
<organism evidence="2 3">
    <name type="scientific">Malikia spinosa</name>
    <dbReference type="NCBI Taxonomy" id="86180"/>
    <lineage>
        <taxon>Bacteria</taxon>
        <taxon>Pseudomonadati</taxon>
        <taxon>Pseudomonadota</taxon>
        <taxon>Betaproteobacteria</taxon>
        <taxon>Burkholderiales</taxon>
        <taxon>Comamonadaceae</taxon>
        <taxon>Malikia</taxon>
    </lineage>
</organism>
<feature type="domain" description="PPM-type phosphatase" evidence="1">
    <location>
        <begin position="5"/>
        <end position="248"/>
    </location>
</feature>
<dbReference type="Gene3D" id="3.60.40.10">
    <property type="entry name" value="PPM-type phosphatase domain"/>
    <property type="match status" value="1"/>
</dbReference>
<dbReference type="Proteomes" id="UP000481947">
    <property type="component" value="Unassembled WGS sequence"/>
</dbReference>
<name>A0A7C9J990_9BURK</name>
<gene>
    <name evidence="2" type="ORF">F5985_12715</name>
</gene>
<dbReference type="SUPFAM" id="SSF81606">
    <property type="entry name" value="PP2C-like"/>
    <property type="match status" value="1"/>
</dbReference>
<dbReference type="EMBL" id="VYSB01000014">
    <property type="protein sequence ID" value="MYZ52970.1"/>
    <property type="molecule type" value="Genomic_DNA"/>
</dbReference>
<proteinExistence type="predicted"/>